<dbReference type="KEGG" id="lamb:KBB96_08420"/>
<name>A0A975J2L4_9BACT</name>
<dbReference type="EMBL" id="CP073100">
    <property type="protein sequence ID" value="QUE52903.1"/>
    <property type="molecule type" value="Genomic_DNA"/>
</dbReference>
<sequence>MTKRLLLLLSFCGIAHAGPPILTDDPDTPEKGHWEINIAATAEKRSGEWSLETPLLDLNYGLFDNVQLKFEMPFLIEAEEGGSSHSGLGDAEFGVKWRFLDQDKCGISMSTYPQFAFNSATHSVNLGLVDDGWEFILPVEVQREIRDGTTVFGELGYVWTEHEGNGLLWGLAIEQEISEPFSVLAEIHGESGDHFDDTEVIANLGFHWQTTEHAALIGAIGRGLNEGSEPQAKLLSYLGVQLTF</sequence>
<proteinExistence type="predicted"/>
<feature type="signal peptide" evidence="1">
    <location>
        <begin position="1"/>
        <end position="17"/>
    </location>
</feature>
<protein>
    <submittedName>
        <fullName evidence="2">Transporter</fullName>
    </submittedName>
</protein>
<evidence type="ECO:0000313" key="3">
    <source>
        <dbReference type="Proteomes" id="UP000676169"/>
    </source>
</evidence>
<keyword evidence="1" id="KW-0732">Signal</keyword>
<evidence type="ECO:0000256" key="1">
    <source>
        <dbReference type="SAM" id="SignalP"/>
    </source>
</evidence>
<dbReference type="InterPro" id="IPR025737">
    <property type="entry name" value="FApF"/>
</dbReference>
<feature type="chain" id="PRO_5038021112" evidence="1">
    <location>
        <begin position="18"/>
        <end position="244"/>
    </location>
</feature>
<organism evidence="2 3">
    <name type="scientific">Luteolibacter ambystomatis</name>
    <dbReference type="NCBI Taxonomy" id="2824561"/>
    <lineage>
        <taxon>Bacteria</taxon>
        <taxon>Pseudomonadati</taxon>
        <taxon>Verrucomicrobiota</taxon>
        <taxon>Verrucomicrobiia</taxon>
        <taxon>Verrucomicrobiales</taxon>
        <taxon>Verrucomicrobiaceae</taxon>
        <taxon>Luteolibacter</taxon>
    </lineage>
</organism>
<keyword evidence="3" id="KW-1185">Reference proteome</keyword>
<dbReference type="Proteomes" id="UP000676169">
    <property type="component" value="Chromosome"/>
</dbReference>
<accession>A0A975J2L4</accession>
<dbReference type="RefSeq" id="WP_211634247.1">
    <property type="nucleotide sequence ID" value="NZ_CP073100.1"/>
</dbReference>
<gene>
    <name evidence="2" type="ORF">KBB96_08420</name>
</gene>
<dbReference type="AlphaFoldDB" id="A0A975J2L4"/>
<evidence type="ECO:0000313" key="2">
    <source>
        <dbReference type="EMBL" id="QUE52903.1"/>
    </source>
</evidence>
<dbReference type="Pfam" id="PF13557">
    <property type="entry name" value="Phenol_MetA_deg"/>
    <property type="match status" value="1"/>
</dbReference>
<reference evidence="2" key="1">
    <citation type="submission" date="2021-04" db="EMBL/GenBank/DDBJ databases">
        <title>Luteolibacter sp. 32A isolated from the skin of an Anderson's salamander (Ambystoma andersonii).</title>
        <authorList>
            <person name="Spergser J."/>
            <person name="Busse H.-J."/>
        </authorList>
    </citation>
    <scope>NUCLEOTIDE SEQUENCE</scope>
    <source>
        <strain evidence="2">32A</strain>
    </source>
</reference>